<gene>
    <name evidence="3" type="ORF">B5K10_09195</name>
</gene>
<evidence type="ECO:0000313" key="4">
    <source>
        <dbReference type="Proteomes" id="UP000256748"/>
    </source>
</evidence>
<dbReference type="InterPro" id="IPR009492">
    <property type="entry name" value="TniQ"/>
</dbReference>
<dbReference type="EMBL" id="NAOO01000009">
    <property type="protein sequence ID" value="RFB96659.1"/>
    <property type="molecule type" value="Genomic_DNA"/>
</dbReference>
<dbReference type="Proteomes" id="UP000256748">
    <property type="component" value="Unassembled WGS sequence"/>
</dbReference>
<evidence type="ECO:0000256" key="1">
    <source>
        <dbReference type="SAM" id="MobiDB-lite"/>
    </source>
</evidence>
<dbReference type="Pfam" id="PF06527">
    <property type="entry name" value="TniQ"/>
    <property type="match status" value="1"/>
</dbReference>
<sequence>MRRRIWFGRPDDPGSGRGRDSRREGVCDCRRLHEDLCLLFWMQAEKERVQGGQLGGTRALDRAAARRRQGLGGSPSEIQGQERNEVRSAPAMNRLAELLPFNAGETIASYCSRLAAACGYRHARSFGADLGFRFQGLVVGDEADVQTFAGVLGTSVASLSPGTVVTRNRMTTVLGQQLSKTLVERQRLRFCPFCVQEDEKHLEGRRGFRAYGRVLWLVTPIRMCKRHGVGLVTSGHNPASAFVHDFAANLSVEKKNVQELRSDAAPWESDNLQNYAEARFAGLNTGAAWLDTLPFYVAVRLCEMVGAAERHGVRFRMATIDQREWSACAGTGYDLLRGGEIGLRELLATQLQRFHHGKGPPGGRALFGRIYEWLAHETDDEGYEPIRKIMRDVAISNLPLGPGDEFLGPVTERRLHSVWSASAEFGMHVKRLQKLVVNGDLVPVEDHARTPDRILLPADIMERLAVEARESLDIHEAQNHLGINERQLAALVKRGILTPHGGNCFDAQVPVYRRFIRSDLDAFLGSLQAVVTCDDDTRLSDIGAVSRKFNRAFEEIVELVLTGELKTVAWAVDNIGAAAVRIDPEEIKERLLREGHDCFTFRDLEKMIPVSYRVIQALVGDGHLATVSRRSPVKRTWHTVVKPDVFSAFRREFVPLSNLSVIRGWSSRKLRLHLDQAGFEPAFTSGNMPFYRRPEVLHLFPSE</sequence>
<accession>A0A3E1BRC5</accession>
<name>A0A3E1BRC5_RHILT</name>
<evidence type="ECO:0000313" key="3">
    <source>
        <dbReference type="EMBL" id="RFB96659.1"/>
    </source>
</evidence>
<evidence type="ECO:0000259" key="2">
    <source>
        <dbReference type="Pfam" id="PF06527"/>
    </source>
</evidence>
<feature type="compositionally biased region" description="Basic and acidic residues" evidence="1">
    <location>
        <begin position="9"/>
        <end position="23"/>
    </location>
</feature>
<feature type="region of interest" description="Disordered" evidence="1">
    <location>
        <begin position="1"/>
        <end position="23"/>
    </location>
</feature>
<organism evidence="3 4">
    <name type="scientific">Rhizobium leguminosarum bv. trifolii</name>
    <dbReference type="NCBI Taxonomy" id="386"/>
    <lineage>
        <taxon>Bacteria</taxon>
        <taxon>Pseudomonadati</taxon>
        <taxon>Pseudomonadota</taxon>
        <taxon>Alphaproteobacteria</taxon>
        <taxon>Hyphomicrobiales</taxon>
        <taxon>Rhizobiaceae</taxon>
        <taxon>Rhizobium/Agrobacterium group</taxon>
        <taxon>Rhizobium</taxon>
    </lineage>
</organism>
<feature type="region of interest" description="Disordered" evidence="1">
    <location>
        <begin position="66"/>
        <end position="85"/>
    </location>
</feature>
<protein>
    <recommendedName>
        <fullName evidence="2">TniQ domain-containing protein</fullName>
    </recommendedName>
</protein>
<reference evidence="3 4" key="1">
    <citation type="submission" date="2017-03" db="EMBL/GenBank/DDBJ databases">
        <title>Genome analysis of Rhizobial strains effectives or ineffectives for nitrogen fixation isolated from bean seeds.</title>
        <authorList>
            <person name="Peralta H."/>
            <person name="Aguilar-Vera A."/>
            <person name="Mora Y."/>
            <person name="Vargas-Lagunas C."/>
            <person name="Girard L."/>
            <person name="Mora J."/>
        </authorList>
    </citation>
    <scope>NUCLEOTIDE SEQUENCE [LARGE SCALE GENOMIC DNA]</scope>
    <source>
        <strain evidence="3 4">CCGM5</strain>
    </source>
</reference>
<dbReference type="AlphaFoldDB" id="A0A3E1BRC5"/>
<comment type="caution">
    <text evidence="3">The sequence shown here is derived from an EMBL/GenBank/DDBJ whole genome shotgun (WGS) entry which is preliminary data.</text>
</comment>
<proteinExistence type="predicted"/>
<feature type="domain" description="TniQ" evidence="2">
    <location>
        <begin position="101"/>
        <end position="231"/>
    </location>
</feature>